<dbReference type="EMBL" id="JADIKM010000001">
    <property type="protein sequence ID" value="MFK2902993.1"/>
    <property type="molecule type" value="Genomic_DNA"/>
</dbReference>
<accession>A0ABW8JQ41</accession>
<keyword evidence="1" id="KW-1133">Transmembrane helix</keyword>
<evidence type="ECO:0008006" key="4">
    <source>
        <dbReference type="Google" id="ProtNLM"/>
    </source>
</evidence>
<keyword evidence="1" id="KW-0812">Transmembrane</keyword>
<evidence type="ECO:0000313" key="2">
    <source>
        <dbReference type="EMBL" id="MFK2902993.1"/>
    </source>
</evidence>
<dbReference type="Proteomes" id="UP001620460">
    <property type="component" value="Unassembled WGS sequence"/>
</dbReference>
<comment type="caution">
    <text evidence="2">The sequence shown here is derived from an EMBL/GenBank/DDBJ whole genome shotgun (WGS) entry which is preliminary data.</text>
</comment>
<feature type="transmembrane region" description="Helical" evidence="1">
    <location>
        <begin position="168"/>
        <end position="190"/>
    </location>
</feature>
<dbReference type="RefSeq" id="WP_404630106.1">
    <property type="nucleotide sequence ID" value="NZ_JADIKM010000001.1"/>
</dbReference>
<sequence length="204" mass="22179">MRAPSIILTVIVAFFLCLLGYSIYRIKGSKEFSLWVGQGRRDVFSKSTLFGLLALEFSIMLGTIIPYAKFGSHKEIYDYTVFAFPCLAGIVAGGGIFFDGKSRLDGAGWSFFASAVILAVAYVVFIWPAGFAGQIWFWTIINSTAACVVGLAIIAIRKDYGSHPLDGLFLPIIIFVGIATVLLGMVFFFFSGALSPLSVTLHES</sequence>
<evidence type="ECO:0000256" key="1">
    <source>
        <dbReference type="SAM" id="Phobius"/>
    </source>
</evidence>
<name>A0ABW8JQ41_9GAMM</name>
<feature type="transmembrane region" description="Helical" evidence="1">
    <location>
        <begin position="79"/>
        <end position="98"/>
    </location>
</feature>
<keyword evidence="3" id="KW-1185">Reference proteome</keyword>
<protein>
    <recommendedName>
        <fullName evidence="4">DUF998 domain-containing protein</fullName>
    </recommendedName>
</protein>
<feature type="transmembrane region" description="Helical" evidence="1">
    <location>
        <begin position="135"/>
        <end position="156"/>
    </location>
</feature>
<gene>
    <name evidence="2" type="ORF">ISP17_03390</name>
</gene>
<evidence type="ECO:0000313" key="3">
    <source>
        <dbReference type="Proteomes" id="UP001620460"/>
    </source>
</evidence>
<feature type="transmembrane region" description="Helical" evidence="1">
    <location>
        <begin position="110"/>
        <end position="129"/>
    </location>
</feature>
<organism evidence="2 3">
    <name type="scientific">Dyella ginsengisoli</name>
    <dbReference type="NCBI Taxonomy" id="363848"/>
    <lineage>
        <taxon>Bacteria</taxon>
        <taxon>Pseudomonadati</taxon>
        <taxon>Pseudomonadota</taxon>
        <taxon>Gammaproteobacteria</taxon>
        <taxon>Lysobacterales</taxon>
        <taxon>Rhodanobacteraceae</taxon>
        <taxon>Dyella</taxon>
    </lineage>
</organism>
<proteinExistence type="predicted"/>
<feature type="transmembrane region" description="Helical" evidence="1">
    <location>
        <begin position="47"/>
        <end position="67"/>
    </location>
</feature>
<keyword evidence="1" id="KW-0472">Membrane</keyword>
<feature type="transmembrane region" description="Helical" evidence="1">
    <location>
        <begin position="6"/>
        <end position="26"/>
    </location>
</feature>
<reference evidence="2 3" key="1">
    <citation type="submission" date="2020-10" db="EMBL/GenBank/DDBJ databases">
        <title>Phylogeny of dyella-like bacteria.</title>
        <authorList>
            <person name="Fu J."/>
        </authorList>
    </citation>
    <scope>NUCLEOTIDE SEQUENCE [LARGE SCALE GENOMIC DNA]</scope>
    <source>
        <strain evidence="2 3">Gsoil3046</strain>
    </source>
</reference>